<keyword evidence="3" id="KW-1185">Reference proteome</keyword>
<evidence type="ECO:0000259" key="1">
    <source>
        <dbReference type="PROSITE" id="PS51085"/>
    </source>
</evidence>
<dbReference type="Proteomes" id="UP000675664">
    <property type="component" value="Unassembled WGS sequence"/>
</dbReference>
<dbReference type="Pfam" id="PF17651">
    <property type="entry name" value="Raco_middle"/>
    <property type="match status" value="1"/>
</dbReference>
<dbReference type="PROSITE" id="PS51085">
    <property type="entry name" value="2FE2S_FER_2"/>
    <property type="match status" value="1"/>
</dbReference>
<feature type="domain" description="2Fe-2S ferredoxin-type" evidence="1">
    <location>
        <begin position="1"/>
        <end position="93"/>
    </location>
</feature>
<dbReference type="RefSeq" id="WP_227017500.1">
    <property type="nucleotide sequence ID" value="NZ_JAGSND010000003.1"/>
</dbReference>
<gene>
    <name evidence="2" type="ORF">KCX82_05750</name>
</gene>
<dbReference type="InterPro" id="IPR042259">
    <property type="entry name" value="Raco-like_middle_sf"/>
</dbReference>
<dbReference type="InterPro" id="IPR012675">
    <property type="entry name" value="Beta-grasp_dom_sf"/>
</dbReference>
<dbReference type="EMBL" id="JAGSND010000003">
    <property type="protein sequence ID" value="MBR0597365.1"/>
    <property type="molecule type" value="Genomic_DNA"/>
</dbReference>
<reference evidence="2" key="2">
    <citation type="submission" date="2021-04" db="EMBL/GenBank/DDBJ databases">
        <authorList>
            <person name="Liu J."/>
        </authorList>
    </citation>
    <scope>NUCLEOTIDE SEQUENCE</scope>
    <source>
        <strain evidence="2">BAD-6</strain>
    </source>
</reference>
<dbReference type="InterPro" id="IPR001041">
    <property type="entry name" value="2Fe-2S_ferredoxin-type"/>
</dbReference>
<protein>
    <submittedName>
        <fullName evidence="2">DUF4445 domain-containing protein</fullName>
    </submittedName>
</protein>
<dbReference type="InterPro" id="IPR027980">
    <property type="entry name" value="RACo_C"/>
</dbReference>
<dbReference type="Pfam" id="PF17650">
    <property type="entry name" value="RACo_linker"/>
    <property type="match status" value="1"/>
</dbReference>
<dbReference type="CDD" id="cd00207">
    <property type="entry name" value="fer2"/>
    <property type="match status" value="1"/>
</dbReference>
<dbReference type="Pfam" id="PF00111">
    <property type="entry name" value="Fer2"/>
    <property type="match status" value="1"/>
</dbReference>
<dbReference type="PANTHER" id="PTHR42895:SF2">
    <property type="entry name" value="IRON-SULFUR CLUSTER PROTEIN"/>
    <property type="match status" value="1"/>
</dbReference>
<organism evidence="2 3">
    <name type="scientific">Sinanaerobacter chloroacetimidivorans</name>
    <dbReference type="NCBI Taxonomy" id="2818044"/>
    <lineage>
        <taxon>Bacteria</taxon>
        <taxon>Bacillati</taxon>
        <taxon>Bacillota</taxon>
        <taxon>Clostridia</taxon>
        <taxon>Peptostreptococcales</taxon>
        <taxon>Anaerovoracaceae</taxon>
        <taxon>Sinanaerobacter</taxon>
    </lineage>
</organism>
<dbReference type="AlphaFoldDB" id="A0A8J7W1U1"/>
<dbReference type="Gene3D" id="3.10.20.880">
    <property type="match status" value="1"/>
</dbReference>
<dbReference type="PANTHER" id="PTHR42895">
    <property type="entry name" value="IRON-SULFUR CLUSTER-BINDING PROTEIN-RELATED"/>
    <property type="match status" value="1"/>
</dbReference>
<evidence type="ECO:0000313" key="3">
    <source>
        <dbReference type="Proteomes" id="UP000675664"/>
    </source>
</evidence>
<accession>A0A8J7W1U1</accession>
<comment type="caution">
    <text evidence="2">The sequence shown here is derived from an EMBL/GenBank/DDBJ whole genome shotgun (WGS) entry which is preliminary data.</text>
</comment>
<dbReference type="Pfam" id="PF14574">
    <property type="entry name" value="RACo_C_ter"/>
    <property type="match status" value="1"/>
</dbReference>
<dbReference type="InterPro" id="IPR052911">
    <property type="entry name" value="Corrinoid_activation_enz"/>
</dbReference>
<dbReference type="InterPro" id="IPR040506">
    <property type="entry name" value="RACo_linker"/>
</dbReference>
<name>A0A8J7W1U1_9FIRM</name>
<sequence length="605" mass="65455">MKIRFLPKGLEYTFETGKSVLKLAAEAGAAIDGNCAGNGTCGKCKVKVISGNDEKISREEKLLLSVGEIRAGYRLACKFRPINDVIVEVPLEEDAVKRKTKLMAMPDSLIIQNGYKKQFVRIEESTIQNQASDLEKIKKNCGLDERGTICSELIKKIPDLLSEKREITVTARQNEIIDIEAGDATTECYGLALDIGTTTVVGHLWNLITGELIGVNAVTNPQGVFGADVISRITYANESKENLENIHQKIIACINGIASEFSETYHVKLEHIYEITFVGNTTMSHLLLGVNPRQLAVAPFAPVFVKSVAGLASELGIRINKNAKYYLMPIIAGHVGSDITAGILSTGIMHGDGIHLMLDVGTNGEIVLTGRGSAITCSTAAGPAFEGASIFKGMRAAEGAIEKIKIEDDVRIQVIGSTVPTGICGSGIIDAVAQLINSGLVDWTGKFIKPEAMIEKNIPESIISRFRKSERGNEFVLAYNSDGEDIVILQKDIREVQLAKAAIYAGIRILMNRMGITDDDLDKIHIAGAFGNYIDIDSALTIGLLPKIDKDKIISEGNSAGIGACMALLFSDKQKEAERTAEAVIHVELASCTEFQDEYVKSMSF</sequence>
<dbReference type="Gene3D" id="3.10.20.30">
    <property type="match status" value="1"/>
</dbReference>
<dbReference type="InterPro" id="IPR036010">
    <property type="entry name" value="2Fe-2S_ferredoxin-like_sf"/>
</dbReference>
<proteinExistence type="predicted"/>
<dbReference type="InterPro" id="IPR041414">
    <property type="entry name" value="Raco-like_middle"/>
</dbReference>
<dbReference type="SUPFAM" id="SSF54292">
    <property type="entry name" value="2Fe-2S ferredoxin-like"/>
    <property type="match status" value="1"/>
</dbReference>
<evidence type="ECO:0000313" key="2">
    <source>
        <dbReference type="EMBL" id="MBR0597365.1"/>
    </source>
</evidence>
<reference evidence="2" key="1">
    <citation type="submission" date="2021-04" db="EMBL/GenBank/DDBJ databases">
        <title>Sinoanaerobacter chloroacetimidivorans sp. nov., an obligate anaerobic bacterium isolated from anaerobic sludge.</title>
        <authorList>
            <person name="Bao Y."/>
        </authorList>
    </citation>
    <scope>NUCLEOTIDE SEQUENCE</scope>
    <source>
        <strain evidence="2">BAD-6</strain>
    </source>
</reference>
<dbReference type="Gene3D" id="3.30.420.480">
    <property type="entry name" value="Domain of unknown function (DUF4445)"/>
    <property type="match status" value="1"/>
</dbReference>
<dbReference type="GO" id="GO:0051536">
    <property type="term" value="F:iron-sulfur cluster binding"/>
    <property type="evidence" value="ECO:0007669"/>
    <property type="project" value="InterPro"/>
</dbReference>